<dbReference type="Gene3D" id="3.40.1080.20">
    <property type="entry name" value="Acetyl-CoA hydrolase/transferase C-terminal domain"/>
    <property type="match status" value="1"/>
</dbReference>
<feature type="binding site" evidence="3">
    <location>
        <begin position="267"/>
        <end position="271"/>
    </location>
    <ligand>
        <name>CoA</name>
        <dbReference type="ChEBI" id="CHEBI:57287"/>
    </ligand>
</feature>
<organism evidence="6 7">
    <name type="scientific">Acidocella aromatica</name>
    <dbReference type="NCBI Taxonomy" id="1303579"/>
    <lineage>
        <taxon>Bacteria</taxon>
        <taxon>Pseudomonadati</taxon>
        <taxon>Pseudomonadota</taxon>
        <taxon>Alphaproteobacteria</taxon>
        <taxon>Acetobacterales</taxon>
        <taxon>Acidocellaceae</taxon>
        <taxon>Acidocella</taxon>
    </lineage>
</organism>
<feature type="binding site" evidence="3">
    <location>
        <position position="382"/>
    </location>
    <ligand>
        <name>CoA</name>
        <dbReference type="ChEBI" id="CHEBI:57287"/>
    </ligand>
</feature>
<evidence type="ECO:0000256" key="1">
    <source>
        <dbReference type="ARBA" id="ARBA00009632"/>
    </source>
</evidence>
<dbReference type="Gene3D" id="3.40.1080.10">
    <property type="entry name" value="Glutaconate Coenzyme A-transferase"/>
    <property type="match status" value="1"/>
</dbReference>
<dbReference type="InterPro" id="IPR037171">
    <property type="entry name" value="NagB/RpiA_transferase-like"/>
</dbReference>
<dbReference type="InterPro" id="IPR026888">
    <property type="entry name" value="AcetylCoA_hyd_C"/>
</dbReference>
<dbReference type="Pfam" id="PF02550">
    <property type="entry name" value="AcetylCoA_hydro"/>
    <property type="match status" value="1"/>
</dbReference>
<evidence type="ECO:0000259" key="4">
    <source>
        <dbReference type="Pfam" id="PF02550"/>
    </source>
</evidence>
<dbReference type="InterPro" id="IPR003702">
    <property type="entry name" value="ActCoA_hydro_N"/>
</dbReference>
<dbReference type="FunFam" id="3.40.1080.20:FF:000001">
    <property type="entry name" value="Acetyl-CoA hydrolase Ach1"/>
    <property type="match status" value="1"/>
</dbReference>
<dbReference type="EC" id="2.8.3.18" evidence="6"/>
<dbReference type="PANTHER" id="PTHR43609">
    <property type="entry name" value="ACETYL-COA HYDROLASE"/>
    <property type="match status" value="1"/>
</dbReference>
<evidence type="ECO:0000256" key="3">
    <source>
        <dbReference type="PIRSR" id="PIRSR617821-2"/>
    </source>
</evidence>
<keyword evidence="6" id="KW-0808">Transferase</keyword>
<dbReference type="GO" id="GO:0006084">
    <property type="term" value="P:acetyl-CoA metabolic process"/>
    <property type="evidence" value="ECO:0007669"/>
    <property type="project" value="InterPro"/>
</dbReference>
<dbReference type="InterPro" id="IPR017821">
    <property type="entry name" value="Succinate_CoA_transferase"/>
</dbReference>
<dbReference type="SUPFAM" id="SSF100950">
    <property type="entry name" value="NagB/RpiA/CoA transferase-like"/>
    <property type="match status" value="2"/>
</dbReference>
<feature type="binding site" evidence="3">
    <location>
        <position position="386"/>
    </location>
    <ligand>
        <name>CoA</name>
        <dbReference type="ChEBI" id="CHEBI:57287"/>
    </ligand>
</feature>
<sequence>MEQDRVKSTALRSRICGAEDAAALISDGMSLGCGGFTPSGAPKAVSRALAQRAAEAHGRGEPFSVRLFTGASSSPALDGALARENAISFRMPYNGDAQLRGRINAGETAYVDAHLSRVAPWVRAGFFGEIDVAIIEAAAIREDGGIVPTLSIGNNKTWLDMAKTVIIEVNSHHSAAIEGMHDIWGGDTLPGSALPIRRVDDRIGETVLRVDPAKVRAVVLTNEPDLNASFRETDDGARQIAGHLMEFFRHETARGRLPQTLPPLQSGVGNVANAVMAAFSEGPFENLVAYTEVIQDGMLAMLRSGKMRAVSGAAFSVSVDEAKRLNADMEFLRKHIVLRQQEVSNNPEVVRRLGCIAMNTMIEADIYGNVNSTRVMGSRVQNGIGGSGDFARSALLSIFMAPSMAKAGSISAIVPMVSHVDHINQDVQIMVTEQGLADLRGLSARQRARAIIANCAHPDYQPMLLDYLNRAESGQYGGDTPHLLGEALSWHQRFVETGSMRF</sequence>
<dbReference type="GO" id="GO:0008775">
    <property type="term" value="F:acetate CoA-transferase activity"/>
    <property type="evidence" value="ECO:0007669"/>
    <property type="project" value="InterPro"/>
</dbReference>
<protein>
    <submittedName>
        <fullName evidence="6">Succinyl-CoA:acetate CoA-transferase</fullName>
        <ecNumber evidence="6">2.8.3.18</ecNumber>
    </submittedName>
</protein>
<evidence type="ECO:0000259" key="5">
    <source>
        <dbReference type="Pfam" id="PF13336"/>
    </source>
</evidence>
<feature type="binding site" evidence="3">
    <location>
        <position position="362"/>
    </location>
    <ligand>
        <name>CoA</name>
        <dbReference type="ChEBI" id="CHEBI:57287"/>
    </ligand>
</feature>
<dbReference type="PANTHER" id="PTHR43609:SF1">
    <property type="entry name" value="ACETYL-COA HYDROLASE"/>
    <property type="match status" value="1"/>
</dbReference>
<feature type="active site" description="5-glutamyl coenzyme A thioester intermediate" evidence="2">
    <location>
        <position position="292"/>
    </location>
</feature>
<dbReference type="NCBIfam" id="TIGR03458">
    <property type="entry name" value="YgfH_subfam"/>
    <property type="match status" value="1"/>
</dbReference>
<evidence type="ECO:0000256" key="2">
    <source>
        <dbReference type="PIRSR" id="PIRSR617821-1"/>
    </source>
</evidence>
<proteinExistence type="inferred from homology"/>
<feature type="domain" description="Acetyl-CoA hydrolase/transferase C-terminal" evidence="5">
    <location>
        <begin position="325"/>
        <end position="467"/>
    </location>
</feature>
<evidence type="ECO:0000313" key="7">
    <source>
        <dbReference type="Proteomes" id="UP000553706"/>
    </source>
</evidence>
<dbReference type="GO" id="GO:0003986">
    <property type="term" value="F:acetyl-CoA hydrolase activity"/>
    <property type="evidence" value="ECO:0007669"/>
    <property type="project" value="TreeGrafter"/>
</dbReference>
<dbReference type="EMBL" id="JACHFJ010000004">
    <property type="protein sequence ID" value="MBB5373069.1"/>
    <property type="molecule type" value="Genomic_DNA"/>
</dbReference>
<dbReference type="GO" id="GO:0006083">
    <property type="term" value="P:acetate metabolic process"/>
    <property type="evidence" value="ECO:0007669"/>
    <property type="project" value="InterPro"/>
</dbReference>
<dbReference type="InterPro" id="IPR038460">
    <property type="entry name" value="AcetylCoA_hyd_C_sf"/>
</dbReference>
<name>A0A840VLJ3_9PROT</name>
<comment type="similarity">
    <text evidence="1">Belongs to the acetyl-CoA hydrolase/transferase family.</text>
</comment>
<feature type="domain" description="Acetyl-CoA hydrolase/transferase N-terminal" evidence="4">
    <location>
        <begin position="17"/>
        <end position="172"/>
    </location>
</feature>
<feature type="binding site" evidence="3">
    <location>
        <position position="406"/>
    </location>
    <ligand>
        <name>CoA</name>
        <dbReference type="ChEBI" id="CHEBI:57287"/>
    </ligand>
</feature>
<comment type="caution">
    <text evidence="6">The sequence shown here is derived from an EMBL/GenBank/DDBJ whole genome shotgun (WGS) entry which is preliminary data.</text>
</comment>
<reference evidence="6 7" key="1">
    <citation type="submission" date="2020-08" db="EMBL/GenBank/DDBJ databases">
        <title>Genomic Encyclopedia of Type Strains, Phase IV (KMG-IV): sequencing the most valuable type-strain genomes for metagenomic binning, comparative biology and taxonomic classification.</title>
        <authorList>
            <person name="Goeker M."/>
        </authorList>
    </citation>
    <scope>NUCLEOTIDE SEQUENCE [LARGE SCALE GENOMIC DNA]</scope>
    <source>
        <strain evidence="6 7">DSM 27026</strain>
    </source>
</reference>
<dbReference type="Proteomes" id="UP000553706">
    <property type="component" value="Unassembled WGS sequence"/>
</dbReference>
<keyword evidence="7" id="KW-1185">Reference proteome</keyword>
<accession>A0A840VLJ3</accession>
<dbReference type="Pfam" id="PF13336">
    <property type="entry name" value="AcetylCoA_hyd_C"/>
    <property type="match status" value="1"/>
</dbReference>
<dbReference type="AlphaFoldDB" id="A0A840VLJ3"/>
<evidence type="ECO:0000313" key="6">
    <source>
        <dbReference type="EMBL" id="MBB5373069.1"/>
    </source>
</evidence>
<dbReference type="InterPro" id="IPR046433">
    <property type="entry name" value="ActCoA_hydro"/>
</dbReference>
<dbReference type="RefSeq" id="WP_183266087.1">
    <property type="nucleotide sequence ID" value="NZ_JACHFJ010000004.1"/>
</dbReference>
<gene>
    <name evidence="6" type="ORF">HNP71_001327</name>
</gene>